<name>A0ABM5V3U7_9BURK</name>
<sequence length="150" mass="16291">MRATVVAAGLTPSVWALIQHLSRFSAYLSFGSDQTYVQTANQIFRGHAEFPALMPSESQLLALTSLGNKCAMRLAHAVSLVSVAKQQIAADAAATIASDKPLSRHMSASWVKKIDVVHDYLLVVHHDLEAAAQAYVTQPTGQELWGEENF</sequence>
<dbReference type="Proteomes" id="UP000063429">
    <property type="component" value="Chromosome"/>
</dbReference>
<evidence type="ECO:0000313" key="2">
    <source>
        <dbReference type="Proteomes" id="UP000063429"/>
    </source>
</evidence>
<protein>
    <submittedName>
        <fullName evidence="1">Uncharacterized protein</fullName>
    </submittedName>
</protein>
<organism evidence="1 2">
    <name type="scientific">Herbaspirillum hiltneri N3</name>
    <dbReference type="NCBI Taxonomy" id="1262470"/>
    <lineage>
        <taxon>Bacteria</taxon>
        <taxon>Pseudomonadati</taxon>
        <taxon>Pseudomonadota</taxon>
        <taxon>Betaproteobacteria</taxon>
        <taxon>Burkholderiales</taxon>
        <taxon>Oxalobacteraceae</taxon>
        <taxon>Herbaspirillum</taxon>
    </lineage>
</organism>
<gene>
    <name evidence="1" type="ORF">F506_17820</name>
</gene>
<dbReference type="EMBL" id="CP011409">
    <property type="protein sequence ID" value="AKZ64275.1"/>
    <property type="molecule type" value="Genomic_DNA"/>
</dbReference>
<keyword evidence="2" id="KW-1185">Reference proteome</keyword>
<reference evidence="2" key="1">
    <citation type="journal article" date="2015" name="Genome Announc.">
        <title>Complete Genome Sequence of Herbaspirillum hiltneri N3 (DSM 17495), Isolated from Surface-Sterilized Wheat Roots.</title>
        <authorList>
            <person name="Guizelini D."/>
            <person name="Saizaki P.M."/>
            <person name="Coimbra N.A."/>
            <person name="Weiss V.A."/>
            <person name="Faoro H."/>
            <person name="Sfeir M.Z."/>
            <person name="Baura V.A."/>
            <person name="Monteiro R.A."/>
            <person name="Chubatsu L.S."/>
            <person name="Souza E.M."/>
            <person name="Cruz L.M."/>
            <person name="Pedrosa F.O."/>
            <person name="Raittz R.T."/>
            <person name="Marchaukoski J.N."/>
            <person name="Steffens M.B."/>
        </authorList>
    </citation>
    <scope>NUCLEOTIDE SEQUENCE [LARGE SCALE GENOMIC DNA]</scope>
    <source>
        <strain evidence="2">N3</strain>
    </source>
</reference>
<accession>A0ABM5V3U7</accession>
<evidence type="ECO:0000313" key="1">
    <source>
        <dbReference type="EMBL" id="AKZ64275.1"/>
    </source>
</evidence>
<proteinExistence type="predicted"/>